<protein>
    <submittedName>
        <fullName evidence="1">Uncharacterized protein</fullName>
    </submittedName>
</protein>
<organism evidence="1 2">
    <name type="scientific">Marinobacterium alkalitolerans</name>
    <dbReference type="NCBI Taxonomy" id="1542925"/>
    <lineage>
        <taxon>Bacteria</taxon>
        <taxon>Pseudomonadati</taxon>
        <taxon>Pseudomonadota</taxon>
        <taxon>Gammaproteobacteria</taxon>
        <taxon>Oceanospirillales</taxon>
        <taxon>Oceanospirillaceae</taxon>
        <taxon>Marinobacterium</taxon>
    </lineage>
</organism>
<gene>
    <name evidence="1" type="ORF">H9C73_02970</name>
</gene>
<keyword evidence="2" id="KW-1185">Reference proteome</keyword>
<accession>A0ABS3Z7V8</accession>
<sequence length="109" mass="12031">MHPEPVQRDECGFWTHSAYPEWDEGTTASDIKPWEEENGIRTEVVWFEDDAPEDVIDRCIEDFAAGCSDWNPSPPGPGAFLLSIHDTEDGPVAIFAIPNSMPVVEGGEA</sequence>
<reference evidence="1 2" key="1">
    <citation type="submission" date="2020-09" db="EMBL/GenBank/DDBJ databases">
        <authorList>
            <person name="Tanuku N.R.S."/>
        </authorList>
    </citation>
    <scope>NUCLEOTIDE SEQUENCE [LARGE SCALE GENOMIC DNA]</scope>
    <source>
        <strain evidence="1 2">AK62</strain>
    </source>
</reference>
<proteinExistence type="predicted"/>
<evidence type="ECO:0000313" key="2">
    <source>
        <dbReference type="Proteomes" id="UP000810171"/>
    </source>
</evidence>
<comment type="caution">
    <text evidence="1">The sequence shown here is derived from an EMBL/GenBank/DDBJ whole genome shotgun (WGS) entry which is preliminary data.</text>
</comment>
<evidence type="ECO:0000313" key="1">
    <source>
        <dbReference type="EMBL" id="MBP0047686.1"/>
    </source>
</evidence>
<name>A0ABS3Z7V8_9GAMM</name>
<dbReference type="Proteomes" id="UP000810171">
    <property type="component" value="Unassembled WGS sequence"/>
</dbReference>
<dbReference type="EMBL" id="JACVEW010000003">
    <property type="protein sequence ID" value="MBP0047686.1"/>
    <property type="molecule type" value="Genomic_DNA"/>
</dbReference>